<comment type="caution">
    <text evidence="3">The sequence shown here is derived from an EMBL/GenBank/DDBJ whole genome shotgun (WGS) entry which is preliminary data.</text>
</comment>
<keyword evidence="2" id="KW-0732">Signal</keyword>
<accession>A0AAW0A6D3</accession>
<protein>
    <recommendedName>
        <fullName evidence="5">Secreted protein</fullName>
    </recommendedName>
</protein>
<sequence length="73" mass="8542">MSHCFPMLLLFLLSNPCSKLVYILYHPARLFLVFFCLYTTYQPTHCICILILNSHSPTYKSIICILIHLYSSQ</sequence>
<feature type="chain" id="PRO_5043418251" description="Secreted protein" evidence="2">
    <location>
        <begin position="20"/>
        <end position="73"/>
    </location>
</feature>
<keyword evidence="1" id="KW-0472">Membrane</keyword>
<evidence type="ECO:0000313" key="4">
    <source>
        <dbReference type="Proteomes" id="UP001362999"/>
    </source>
</evidence>
<dbReference type="AlphaFoldDB" id="A0AAW0A6D3"/>
<organism evidence="3 4">
    <name type="scientific">Favolaschia claudopus</name>
    <dbReference type="NCBI Taxonomy" id="2862362"/>
    <lineage>
        <taxon>Eukaryota</taxon>
        <taxon>Fungi</taxon>
        <taxon>Dikarya</taxon>
        <taxon>Basidiomycota</taxon>
        <taxon>Agaricomycotina</taxon>
        <taxon>Agaricomycetes</taxon>
        <taxon>Agaricomycetidae</taxon>
        <taxon>Agaricales</taxon>
        <taxon>Marasmiineae</taxon>
        <taxon>Mycenaceae</taxon>
        <taxon>Favolaschia</taxon>
    </lineage>
</organism>
<evidence type="ECO:0000313" key="3">
    <source>
        <dbReference type="EMBL" id="KAK7001447.1"/>
    </source>
</evidence>
<feature type="transmembrane region" description="Helical" evidence="1">
    <location>
        <begin position="29"/>
        <end position="52"/>
    </location>
</feature>
<keyword evidence="1" id="KW-1133">Transmembrane helix</keyword>
<dbReference type="EMBL" id="JAWWNJ010000083">
    <property type="protein sequence ID" value="KAK7001447.1"/>
    <property type="molecule type" value="Genomic_DNA"/>
</dbReference>
<dbReference type="Proteomes" id="UP001362999">
    <property type="component" value="Unassembled WGS sequence"/>
</dbReference>
<evidence type="ECO:0008006" key="5">
    <source>
        <dbReference type="Google" id="ProtNLM"/>
    </source>
</evidence>
<feature type="signal peptide" evidence="2">
    <location>
        <begin position="1"/>
        <end position="19"/>
    </location>
</feature>
<evidence type="ECO:0000256" key="1">
    <source>
        <dbReference type="SAM" id="Phobius"/>
    </source>
</evidence>
<reference evidence="3 4" key="1">
    <citation type="journal article" date="2024" name="J Genomics">
        <title>Draft genome sequencing and assembly of Favolaschia claudopus CIRM-BRFM 2984 isolated from oak limbs.</title>
        <authorList>
            <person name="Navarro D."/>
            <person name="Drula E."/>
            <person name="Chaduli D."/>
            <person name="Cazenave R."/>
            <person name="Ahrendt S."/>
            <person name="Wang J."/>
            <person name="Lipzen A."/>
            <person name="Daum C."/>
            <person name="Barry K."/>
            <person name="Grigoriev I.V."/>
            <person name="Favel A."/>
            <person name="Rosso M.N."/>
            <person name="Martin F."/>
        </authorList>
    </citation>
    <scope>NUCLEOTIDE SEQUENCE [LARGE SCALE GENOMIC DNA]</scope>
    <source>
        <strain evidence="3 4">CIRM-BRFM 2984</strain>
    </source>
</reference>
<proteinExistence type="predicted"/>
<name>A0AAW0A6D3_9AGAR</name>
<gene>
    <name evidence="3" type="ORF">R3P38DRAFT_3049171</name>
</gene>
<keyword evidence="1" id="KW-0812">Transmembrane</keyword>
<evidence type="ECO:0000256" key="2">
    <source>
        <dbReference type="SAM" id="SignalP"/>
    </source>
</evidence>
<keyword evidence="4" id="KW-1185">Reference proteome</keyword>